<comment type="subcellular location">
    <subcellularLocation>
        <location evidence="1">Mitochondrion</location>
    </subcellularLocation>
</comment>
<reference evidence="7" key="1">
    <citation type="submission" date="2020-11" db="EMBL/GenBank/DDBJ databases">
        <authorList>
            <consortium name="DOE Joint Genome Institute"/>
            <person name="Ahrendt S."/>
            <person name="Riley R."/>
            <person name="Andreopoulos W."/>
            <person name="Labutti K."/>
            <person name="Pangilinan J."/>
            <person name="Ruiz-Duenas F.J."/>
            <person name="Barrasa J.M."/>
            <person name="Sanchez-Garcia M."/>
            <person name="Camarero S."/>
            <person name="Miyauchi S."/>
            <person name="Serrano A."/>
            <person name="Linde D."/>
            <person name="Babiker R."/>
            <person name="Drula E."/>
            <person name="Ayuso-Fernandez I."/>
            <person name="Pacheco R."/>
            <person name="Padilla G."/>
            <person name="Ferreira P."/>
            <person name="Barriuso J."/>
            <person name="Kellner H."/>
            <person name="Castanera R."/>
            <person name="Alfaro M."/>
            <person name="Ramirez L."/>
            <person name="Pisabarro A.G."/>
            <person name="Kuo A."/>
            <person name="Tritt A."/>
            <person name="Lipzen A."/>
            <person name="He G."/>
            <person name="Yan M."/>
            <person name="Ng V."/>
            <person name="Cullen D."/>
            <person name="Martin F."/>
            <person name="Rosso M.-N."/>
            <person name="Henrissat B."/>
            <person name="Hibbett D."/>
            <person name="Martinez A.T."/>
            <person name="Grigoriev I.V."/>
        </authorList>
    </citation>
    <scope>NUCLEOTIDE SEQUENCE</scope>
    <source>
        <strain evidence="7">CIRM-BRFM 674</strain>
    </source>
</reference>
<keyword evidence="8" id="KW-1185">Reference proteome</keyword>
<dbReference type="PANTHER" id="PTHR36091:SF1">
    <property type="entry name" value="ALTERED INHERITANCE OF MITOCHONDRIA PROTEIN 9, MITOCHONDRIAL"/>
    <property type="match status" value="1"/>
</dbReference>
<dbReference type="InterPro" id="IPR051035">
    <property type="entry name" value="Mito_inheritance_9"/>
</dbReference>
<gene>
    <name evidence="7" type="ORF">BDN70DRAFT_479613</name>
</gene>
<keyword evidence="5" id="KW-0496">Mitochondrion</keyword>
<comment type="caution">
    <text evidence="7">The sequence shown here is derived from an EMBL/GenBank/DDBJ whole genome shotgun (WGS) entry which is preliminary data.</text>
</comment>
<evidence type="ECO:0000256" key="2">
    <source>
        <dbReference type="ARBA" id="ARBA00005543"/>
    </source>
</evidence>
<proteinExistence type="inferred from homology"/>
<dbReference type="Proteomes" id="UP000807469">
    <property type="component" value="Unassembled WGS sequence"/>
</dbReference>
<evidence type="ECO:0000256" key="3">
    <source>
        <dbReference type="ARBA" id="ARBA00016197"/>
    </source>
</evidence>
<name>A0A9P5YP30_9AGAR</name>
<keyword evidence="7" id="KW-0418">Kinase</keyword>
<protein>
    <recommendedName>
        <fullName evidence="3">Altered inheritance of mitochondria protein 9, mitochondrial</fullName>
    </recommendedName>
    <alternativeName>
        <fullName evidence="6">Found in mitochondrial proteome protein 29</fullName>
    </alternativeName>
</protein>
<dbReference type="PANTHER" id="PTHR36091">
    <property type="entry name" value="ALTERED INHERITANCE OF MITOCHONDRIA PROTEIN 9, MITOCHONDRIAL"/>
    <property type="match status" value="1"/>
</dbReference>
<evidence type="ECO:0000256" key="4">
    <source>
        <dbReference type="ARBA" id="ARBA00022946"/>
    </source>
</evidence>
<sequence>MFPIFYRYPAMTCLKLGHGLSYRPLAFPKRFQRPLTATPSLGLASLATIASQSSSPTPSRPVLAASYPDNDLFNHTTGRWMYNEGKQLSSRFQYFDVEQLKRAACTALGATTCSKIEKIAEGFNKVFRLHFEGGKTAIARVPSQTLLGNAPAITASEVATMEFMRLHDSLIIPRVYASSSTFSNAVQSPYILMEDIAGVPMLHDWYEIRGDPVGKALHTFANDIKRMSIPVFSQIGSIYFKEDLPLDLQSRPLFRNDLYEDDLIERFQPAVDKFRVGPIADRLWWRTMHDDIDADRGPWNDISDMLLAAVRLEERAIHKYKANPSLLSSTYTNSLQELEHVEQLLQKAALLAPSISGALRQHSFAGDHLADNVAVHANLNAGNIMVPRDDGENTVTRFKNLTYIDWQGTSILPLVLQLDIPALVEYNGALLKVPFDFRDEIPWPEGMDQLSEADQDFVRAHHRLASRERAYKSIFVPGFAPFAATHSHCLYPFVSQLPTRILRAVADGPVLLRECLIGFYERWDEEECHGPCPISFTDDEIKLHMVELDVRENYNCNREKITTAMGADIDGKVDNANYARAQMVMKATRAQWDPPRCGGPFPLDEGKWSFFLT</sequence>
<dbReference type="SUPFAM" id="SSF56112">
    <property type="entry name" value="Protein kinase-like (PK-like)"/>
    <property type="match status" value="1"/>
</dbReference>
<dbReference type="InterPro" id="IPR011009">
    <property type="entry name" value="Kinase-like_dom_sf"/>
</dbReference>
<evidence type="ECO:0000256" key="6">
    <source>
        <dbReference type="ARBA" id="ARBA00031849"/>
    </source>
</evidence>
<evidence type="ECO:0000256" key="1">
    <source>
        <dbReference type="ARBA" id="ARBA00004173"/>
    </source>
</evidence>
<comment type="similarity">
    <text evidence="2">Belongs to the AIM9 family.</text>
</comment>
<dbReference type="GO" id="GO:0005739">
    <property type="term" value="C:mitochondrion"/>
    <property type="evidence" value="ECO:0007669"/>
    <property type="project" value="UniProtKB-SubCell"/>
</dbReference>
<dbReference type="OrthoDB" id="2831558at2759"/>
<keyword evidence="4" id="KW-0809">Transit peptide</keyword>
<evidence type="ECO:0000313" key="8">
    <source>
        <dbReference type="Proteomes" id="UP000807469"/>
    </source>
</evidence>
<dbReference type="GO" id="GO:0016301">
    <property type="term" value="F:kinase activity"/>
    <property type="evidence" value="ECO:0007669"/>
    <property type="project" value="UniProtKB-KW"/>
</dbReference>
<dbReference type="AlphaFoldDB" id="A0A9P5YP30"/>
<organism evidence="7 8">
    <name type="scientific">Pholiota conissans</name>
    <dbReference type="NCBI Taxonomy" id="109636"/>
    <lineage>
        <taxon>Eukaryota</taxon>
        <taxon>Fungi</taxon>
        <taxon>Dikarya</taxon>
        <taxon>Basidiomycota</taxon>
        <taxon>Agaricomycotina</taxon>
        <taxon>Agaricomycetes</taxon>
        <taxon>Agaricomycetidae</taxon>
        <taxon>Agaricales</taxon>
        <taxon>Agaricineae</taxon>
        <taxon>Strophariaceae</taxon>
        <taxon>Pholiota</taxon>
    </lineage>
</organism>
<dbReference type="EMBL" id="MU155537">
    <property type="protein sequence ID" value="KAF9472421.1"/>
    <property type="molecule type" value="Genomic_DNA"/>
</dbReference>
<evidence type="ECO:0000256" key="5">
    <source>
        <dbReference type="ARBA" id="ARBA00023128"/>
    </source>
</evidence>
<evidence type="ECO:0000313" key="7">
    <source>
        <dbReference type="EMBL" id="KAF9472421.1"/>
    </source>
</evidence>
<accession>A0A9P5YP30</accession>
<keyword evidence="7" id="KW-0808">Transferase</keyword>